<organism evidence="3 4">
    <name type="scientific">Autumnicola musiva</name>
    <dbReference type="NCBI Taxonomy" id="3075589"/>
    <lineage>
        <taxon>Bacteria</taxon>
        <taxon>Pseudomonadati</taxon>
        <taxon>Bacteroidota</taxon>
        <taxon>Flavobacteriia</taxon>
        <taxon>Flavobacteriales</taxon>
        <taxon>Flavobacteriaceae</taxon>
        <taxon>Autumnicola</taxon>
    </lineage>
</organism>
<dbReference type="Pfam" id="PF13007">
    <property type="entry name" value="LZ_Tnp_IS66"/>
    <property type="match status" value="1"/>
</dbReference>
<name>A0ABU3DBG1_9FLAO</name>
<evidence type="ECO:0000256" key="1">
    <source>
        <dbReference type="SAM" id="MobiDB-lite"/>
    </source>
</evidence>
<dbReference type="Proteomes" id="UP001262582">
    <property type="component" value="Unassembled WGS sequence"/>
</dbReference>
<evidence type="ECO:0000259" key="2">
    <source>
        <dbReference type="Pfam" id="PF13007"/>
    </source>
</evidence>
<evidence type="ECO:0000313" key="4">
    <source>
        <dbReference type="Proteomes" id="UP001262582"/>
    </source>
</evidence>
<reference evidence="3 4" key="1">
    <citation type="submission" date="2023-09" db="EMBL/GenBank/DDBJ databases">
        <authorList>
            <person name="Rey-Velasco X."/>
        </authorList>
    </citation>
    <scope>NUCLEOTIDE SEQUENCE [LARGE SCALE GENOMIC DNA]</scope>
    <source>
        <strain evidence="3 4">F117</strain>
    </source>
</reference>
<accession>A0ABU3DBG1</accession>
<feature type="compositionally biased region" description="Basic and acidic residues" evidence="1">
    <location>
        <begin position="77"/>
        <end position="94"/>
    </location>
</feature>
<keyword evidence="4" id="KW-1185">Reference proteome</keyword>
<feature type="non-terminal residue" evidence="3">
    <location>
        <position position="94"/>
    </location>
</feature>
<gene>
    <name evidence="3" type="ORF">RM539_20010</name>
</gene>
<dbReference type="InterPro" id="IPR024463">
    <property type="entry name" value="Transposase_TnpC_homeodom"/>
</dbReference>
<proteinExistence type="predicted"/>
<protein>
    <submittedName>
        <fullName evidence="3">IS66 family transposase</fullName>
    </submittedName>
</protein>
<feature type="region of interest" description="Disordered" evidence="1">
    <location>
        <begin position="59"/>
        <end position="94"/>
    </location>
</feature>
<comment type="caution">
    <text evidence="3">The sequence shown here is derived from an EMBL/GenBank/DDBJ whole genome shotgun (WGS) entry which is preliminary data.</text>
</comment>
<feature type="domain" description="Transposase TnpC homeodomain" evidence="2">
    <location>
        <begin position="40"/>
        <end position="84"/>
    </location>
</feature>
<dbReference type="EMBL" id="JAVRHK010000093">
    <property type="protein sequence ID" value="MDT0678862.1"/>
    <property type="molecule type" value="Genomic_DNA"/>
</dbReference>
<evidence type="ECO:0000313" key="3">
    <source>
        <dbReference type="EMBL" id="MDT0678862.1"/>
    </source>
</evidence>
<sequence>MENDLENLSKEQLLALLHKQEKFLQKETKRRGNVEEENTQLKFQVEYYKRLAFGQKRERFEGDKDQMSLPFEMDPETAQKQEEEVKEKLTYERR</sequence>